<comment type="caution">
    <text evidence="2">The sequence shown here is derived from an EMBL/GenBank/DDBJ whole genome shotgun (WGS) entry which is preliminary data.</text>
</comment>
<name>A0ABD6F3I7_9BILA</name>
<keyword evidence="1" id="KW-1133">Transmembrane helix</keyword>
<proteinExistence type="predicted"/>
<protein>
    <submittedName>
        <fullName evidence="2">Uncharacterized protein</fullName>
    </submittedName>
</protein>
<sequence length="92" mass="9786">MIEATTQFQAALVPSLVALCKGTHYENVSTLILTTTVFAIFITAPIGQLILTLIGPMTLSSTSTNKVTQIEVHDSVAGPSADVAFTEDESRF</sequence>
<feature type="transmembrane region" description="Helical" evidence="1">
    <location>
        <begin position="31"/>
        <end position="54"/>
    </location>
</feature>
<gene>
    <name evidence="2" type="ORF">AB6A40_011523</name>
</gene>
<keyword evidence="1" id="KW-0812">Transmembrane</keyword>
<dbReference type="EMBL" id="JBGFUD010021638">
    <property type="protein sequence ID" value="MFH4984814.1"/>
    <property type="molecule type" value="Genomic_DNA"/>
</dbReference>
<reference evidence="2 3" key="1">
    <citation type="submission" date="2024-08" db="EMBL/GenBank/DDBJ databases">
        <title>Gnathostoma spinigerum genome.</title>
        <authorList>
            <person name="Gonzalez-Bertolin B."/>
            <person name="Monzon S."/>
            <person name="Zaballos A."/>
            <person name="Jimenez P."/>
            <person name="Dekumyoy P."/>
            <person name="Varona S."/>
            <person name="Cuesta I."/>
            <person name="Sumanam S."/>
            <person name="Adisakwattana P."/>
            <person name="Gasser R.B."/>
            <person name="Hernandez-Gonzalez A."/>
            <person name="Young N.D."/>
            <person name="Perteguer M.J."/>
        </authorList>
    </citation>
    <scope>NUCLEOTIDE SEQUENCE [LARGE SCALE GENOMIC DNA]</scope>
    <source>
        <strain evidence="2">AL3</strain>
        <tissue evidence="2">Liver</tissue>
    </source>
</reference>
<organism evidence="2 3">
    <name type="scientific">Gnathostoma spinigerum</name>
    <dbReference type="NCBI Taxonomy" id="75299"/>
    <lineage>
        <taxon>Eukaryota</taxon>
        <taxon>Metazoa</taxon>
        <taxon>Ecdysozoa</taxon>
        <taxon>Nematoda</taxon>
        <taxon>Chromadorea</taxon>
        <taxon>Rhabditida</taxon>
        <taxon>Spirurina</taxon>
        <taxon>Gnathostomatomorpha</taxon>
        <taxon>Gnathostomatoidea</taxon>
        <taxon>Gnathostomatidae</taxon>
        <taxon>Gnathostoma</taxon>
    </lineage>
</organism>
<evidence type="ECO:0000313" key="2">
    <source>
        <dbReference type="EMBL" id="MFH4984814.1"/>
    </source>
</evidence>
<keyword evidence="1" id="KW-0472">Membrane</keyword>
<keyword evidence="3" id="KW-1185">Reference proteome</keyword>
<dbReference type="AlphaFoldDB" id="A0ABD6F3I7"/>
<evidence type="ECO:0000313" key="3">
    <source>
        <dbReference type="Proteomes" id="UP001608902"/>
    </source>
</evidence>
<dbReference type="Proteomes" id="UP001608902">
    <property type="component" value="Unassembled WGS sequence"/>
</dbReference>
<accession>A0ABD6F3I7</accession>
<evidence type="ECO:0000256" key="1">
    <source>
        <dbReference type="SAM" id="Phobius"/>
    </source>
</evidence>